<keyword evidence="4" id="KW-1185">Reference proteome</keyword>
<keyword evidence="2" id="KW-0342">GTP-binding</keyword>
<evidence type="ECO:0000256" key="1">
    <source>
        <dbReference type="ARBA" id="ARBA00022741"/>
    </source>
</evidence>
<dbReference type="GeneID" id="34618772"/>
<sequence>MGCCPSRYSGVRDGGSGLSSPPQIAFLGLDGSGKTTLMYKTLIPGALRGSWSAFYRYVDLWCVVYVINLLETQEDRLTENKAILMQLANEACLKAACIVVVLNTMGTPPESAPVPPSQLVSRLGLYEVASTEGQRIKWFVVDCRKGETDPQWAEAFRFILDRFHRIIYPPPPPPKRKEKKGGAQEGVPVVPEDADAP</sequence>
<dbReference type="SUPFAM" id="SSF52540">
    <property type="entry name" value="P-loop containing nucleoside triphosphate hydrolases"/>
    <property type="match status" value="1"/>
</dbReference>
<dbReference type="GO" id="GO:0005525">
    <property type="term" value="F:GTP binding"/>
    <property type="evidence" value="ECO:0007669"/>
    <property type="project" value="UniProtKB-KW"/>
</dbReference>
<evidence type="ECO:0000256" key="3">
    <source>
        <dbReference type="SAM" id="MobiDB-lite"/>
    </source>
</evidence>
<name>A0A6P6RZ37_9EIME</name>
<gene>
    <name evidence="5" type="primary">LOC34618772</name>
</gene>
<dbReference type="AlphaFoldDB" id="A0A6P6RZ37"/>
<dbReference type="GO" id="GO:0003924">
    <property type="term" value="F:GTPase activity"/>
    <property type="evidence" value="ECO:0007669"/>
    <property type="project" value="InterPro"/>
</dbReference>
<dbReference type="InterPro" id="IPR006689">
    <property type="entry name" value="Small_GTPase_ARF/SAR"/>
</dbReference>
<dbReference type="InterPro" id="IPR027417">
    <property type="entry name" value="P-loop_NTPase"/>
</dbReference>
<reference evidence="5" key="1">
    <citation type="submission" date="2025-08" db="UniProtKB">
        <authorList>
            <consortium name="RefSeq"/>
        </authorList>
    </citation>
    <scope>IDENTIFICATION</scope>
</reference>
<organism evidence="4 5">
    <name type="scientific">Cyclospora cayetanensis</name>
    <dbReference type="NCBI Taxonomy" id="88456"/>
    <lineage>
        <taxon>Eukaryota</taxon>
        <taxon>Sar</taxon>
        <taxon>Alveolata</taxon>
        <taxon>Apicomplexa</taxon>
        <taxon>Conoidasida</taxon>
        <taxon>Coccidia</taxon>
        <taxon>Eucoccidiorida</taxon>
        <taxon>Eimeriorina</taxon>
        <taxon>Eimeriidae</taxon>
        <taxon>Cyclospora</taxon>
    </lineage>
</organism>
<proteinExistence type="predicted"/>
<dbReference type="Pfam" id="PF00025">
    <property type="entry name" value="Arf"/>
    <property type="match status" value="1"/>
</dbReference>
<dbReference type="Gene3D" id="3.40.50.300">
    <property type="entry name" value="P-loop containing nucleotide triphosphate hydrolases"/>
    <property type="match status" value="1"/>
</dbReference>
<dbReference type="OrthoDB" id="414781at2759"/>
<evidence type="ECO:0000256" key="2">
    <source>
        <dbReference type="ARBA" id="ARBA00023134"/>
    </source>
</evidence>
<accession>A0A6P6RZ37</accession>
<evidence type="ECO:0000313" key="5">
    <source>
        <dbReference type="RefSeq" id="XP_026193196.1"/>
    </source>
</evidence>
<protein>
    <submittedName>
        <fullName evidence="5">Uncharacterized protein LOC34618772</fullName>
    </submittedName>
</protein>
<feature type="region of interest" description="Disordered" evidence="3">
    <location>
        <begin position="169"/>
        <end position="197"/>
    </location>
</feature>
<keyword evidence="1" id="KW-0547">Nucleotide-binding</keyword>
<dbReference type="RefSeq" id="XP_026193196.1">
    <property type="nucleotide sequence ID" value="XM_026337411.1"/>
</dbReference>
<dbReference type="Proteomes" id="UP000515125">
    <property type="component" value="Unplaced"/>
</dbReference>
<evidence type="ECO:0000313" key="4">
    <source>
        <dbReference type="Proteomes" id="UP000515125"/>
    </source>
</evidence>